<dbReference type="GeneTree" id="ENSGT00390000000378"/>
<dbReference type="Pfam" id="PF01221">
    <property type="entry name" value="Dynein_light"/>
    <property type="match status" value="1"/>
</dbReference>
<evidence type="ECO:0000256" key="2">
    <source>
        <dbReference type="ARBA" id="ARBA00004245"/>
    </source>
</evidence>
<keyword evidence="7" id="KW-0653">Protein transport</keyword>
<sequence>EVMIKNVDTLEKVQQDSVECATQALEKCNVEKDIAARVKKDYDRKYYPTRLCSVGRNFGSYVAHDSKHFTYFYLGHVAMLLFKSG</sequence>
<dbReference type="PANTHER" id="PTHR11886:SF91">
    <property type="entry name" value="DYNEIN LIGHT CHAIN 1, CYTOPLASMIC"/>
    <property type="match status" value="1"/>
</dbReference>
<evidence type="ECO:0000256" key="6">
    <source>
        <dbReference type="ARBA" id="ARBA00022816"/>
    </source>
</evidence>
<evidence type="ECO:0000313" key="12">
    <source>
        <dbReference type="Proteomes" id="UP000007646"/>
    </source>
</evidence>
<protein>
    <recommendedName>
        <fullName evidence="10">Dynein light chain</fullName>
    </recommendedName>
</protein>
<keyword evidence="4 10" id="KW-0963">Cytoplasm</keyword>
<reference evidence="11" key="3">
    <citation type="submission" date="2025-09" db="UniProtKB">
        <authorList>
            <consortium name="Ensembl"/>
        </authorList>
    </citation>
    <scope>IDENTIFICATION</scope>
    <source>
        <strain evidence="11">Isolate ISIS603380</strain>
    </source>
</reference>
<dbReference type="SUPFAM" id="SSF54648">
    <property type="entry name" value="DLC"/>
    <property type="match status" value="1"/>
</dbReference>
<dbReference type="GO" id="GO:0005634">
    <property type="term" value="C:nucleus"/>
    <property type="evidence" value="ECO:0007669"/>
    <property type="project" value="UniProtKB-SubCell"/>
</dbReference>
<evidence type="ECO:0000256" key="3">
    <source>
        <dbReference type="ARBA" id="ARBA00022448"/>
    </source>
</evidence>
<keyword evidence="5 10" id="KW-0493">Microtubule</keyword>
<comment type="similarity">
    <text evidence="10">Belongs to the dynein light chain family.</text>
</comment>
<dbReference type="GO" id="GO:0005868">
    <property type="term" value="C:cytoplasmic dynein complex"/>
    <property type="evidence" value="ECO:0007669"/>
    <property type="project" value="TreeGrafter"/>
</dbReference>
<dbReference type="AlphaFoldDB" id="G3SYJ3"/>
<dbReference type="SMART" id="SM01375">
    <property type="entry name" value="Dynein_light"/>
    <property type="match status" value="1"/>
</dbReference>
<dbReference type="STRING" id="9785.ENSLAFP00000005578"/>
<keyword evidence="9" id="KW-0539">Nucleus</keyword>
<name>G3SYJ3_LOXAF</name>
<dbReference type="GO" id="GO:0044458">
    <property type="term" value="P:motile cilium assembly"/>
    <property type="evidence" value="ECO:0007669"/>
    <property type="project" value="TreeGrafter"/>
</dbReference>
<accession>G3SYJ3</accession>
<organism evidence="11 12">
    <name type="scientific">Loxodonta africana</name>
    <name type="common">African elephant</name>
    <dbReference type="NCBI Taxonomy" id="9785"/>
    <lineage>
        <taxon>Eukaryota</taxon>
        <taxon>Metazoa</taxon>
        <taxon>Chordata</taxon>
        <taxon>Craniata</taxon>
        <taxon>Vertebrata</taxon>
        <taxon>Euteleostomi</taxon>
        <taxon>Mammalia</taxon>
        <taxon>Eutheria</taxon>
        <taxon>Afrotheria</taxon>
        <taxon>Proboscidea</taxon>
        <taxon>Elephantidae</taxon>
        <taxon>Loxodonta</taxon>
    </lineage>
</organism>
<evidence type="ECO:0000256" key="8">
    <source>
        <dbReference type="ARBA" id="ARBA00023212"/>
    </source>
</evidence>
<dbReference type="GO" id="GO:0035721">
    <property type="term" value="P:intraciliary retrograde transport"/>
    <property type="evidence" value="ECO:0007669"/>
    <property type="project" value="TreeGrafter"/>
</dbReference>
<evidence type="ECO:0000256" key="7">
    <source>
        <dbReference type="ARBA" id="ARBA00022927"/>
    </source>
</evidence>
<evidence type="ECO:0000313" key="11">
    <source>
        <dbReference type="Ensembl" id="ENSLAFP00000005578.2"/>
    </source>
</evidence>
<dbReference type="GO" id="GO:0005929">
    <property type="term" value="C:cilium"/>
    <property type="evidence" value="ECO:0007669"/>
    <property type="project" value="GOC"/>
</dbReference>
<dbReference type="Ensembl" id="ENSLAFT00000006640.2">
    <property type="protein sequence ID" value="ENSLAFP00000005578.2"/>
    <property type="gene ID" value="ENSLAFG00000006644.2"/>
</dbReference>
<dbReference type="HOGENOM" id="CLU_070944_4_0_1"/>
<evidence type="ECO:0000256" key="4">
    <source>
        <dbReference type="ARBA" id="ARBA00022490"/>
    </source>
</evidence>
<keyword evidence="10" id="KW-0243">Dynein</keyword>
<evidence type="ECO:0000256" key="9">
    <source>
        <dbReference type="ARBA" id="ARBA00023242"/>
    </source>
</evidence>
<reference evidence="11" key="2">
    <citation type="submission" date="2025-08" db="UniProtKB">
        <authorList>
            <consortium name="Ensembl"/>
        </authorList>
    </citation>
    <scope>IDENTIFICATION</scope>
    <source>
        <strain evidence="11">Isolate ISIS603380</strain>
    </source>
</reference>
<proteinExistence type="inferred from homology"/>
<keyword evidence="8 10" id="KW-0206">Cytoskeleton</keyword>
<dbReference type="eggNOG" id="KOG3430">
    <property type="taxonomic scope" value="Eukaryota"/>
</dbReference>
<dbReference type="GO" id="GO:0051028">
    <property type="term" value="P:mRNA transport"/>
    <property type="evidence" value="ECO:0007669"/>
    <property type="project" value="UniProtKB-KW"/>
</dbReference>
<keyword evidence="10" id="KW-0505">Motor protein</keyword>
<keyword evidence="3" id="KW-0813">Transport</keyword>
<dbReference type="InterPro" id="IPR037177">
    <property type="entry name" value="DLC_sf"/>
</dbReference>
<evidence type="ECO:0000256" key="1">
    <source>
        <dbReference type="ARBA" id="ARBA00004123"/>
    </source>
</evidence>
<dbReference type="GO" id="GO:0045505">
    <property type="term" value="F:dynein intermediate chain binding"/>
    <property type="evidence" value="ECO:0007669"/>
    <property type="project" value="TreeGrafter"/>
</dbReference>
<keyword evidence="12" id="KW-1185">Reference proteome</keyword>
<dbReference type="FunFam" id="3.30.740.10:FF:000005">
    <property type="entry name" value="Dynein light chain"/>
    <property type="match status" value="1"/>
</dbReference>
<evidence type="ECO:0000256" key="10">
    <source>
        <dbReference type="RuleBase" id="RU365010"/>
    </source>
</evidence>
<reference evidence="11 12" key="1">
    <citation type="submission" date="2009-06" db="EMBL/GenBank/DDBJ databases">
        <title>The Genome Sequence of Loxodonta africana (African elephant).</title>
        <authorList>
            <person name="Di Palma F."/>
            <person name="Heiman D."/>
            <person name="Young S."/>
            <person name="Johnson J."/>
            <person name="Lander E.S."/>
            <person name="Lindblad-Toh K."/>
        </authorList>
    </citation>
    <scope>NUCLEOTIDE SEQUENCE [LARGE SCALE GENOMIC DNA]</scope>
    <source>
        <strain evidence="11 12">Isolate ISIS603380</strain>
    </source>
</reference>
<dbReference type="GO" id="GO:0015031">
    <property type="term" value="P:protein transport"/>
    <property type="evidence" value="ECO:0007669"/>
    <property type="project" value="UniProtKB-KW"/>
</dbReference>
<dbReference type="InParanoid" id="G3SYJ3"/>
<dbReference type="Proteomes" id="UP000007646">
    <property type="component" value="Unassembled WGS sequence"/>
</dbReference>
<keyword evidence="6" id="KW-0509">mRNA transport</keyword>
<evidence type="ECO:0000256" key="5">
    <source>
        <dbReference type="ARBA" id="ARBA00022701"/>
    </source>
</evidence>
<dbReference type="CDD" id="cd21452">
    <property type="entry name" value="DLC-like_DYNLL1_DYNLL2"/>
    <property type="match status" value="1"/>
</dbReference>
<dbReference type="PANTHER" id="PTHR11886">
    <property type="entry name" value="DYNEIN LIGHT CHAIN"/>
    <property type="match status" value="1"/>
</dbReference>
<comment type="subcellular location">
    <subcellularLocation>
        <location evidence="2 10">Cytoplasm</location>
        <location evidence="2 10">Cytoskeleton</location>
    </subcellularLocation>
    <subcellularLocation>
        <location evidence="1">Nucleus</location>
    </subcellularLocation>
</comment>
<dbReference type="GO" id="GO:0005874">
    <property type="term" value="C:microtubule"/>
    <property type="evidence" value="ECO:0007669"/>
    <property type="project" value="UniProtKB-KW"/>
</dbReference>
<dbReference type="InterPro" id="IPR001372">
    <property type="entry name" value="Dynein_light_chain_typ-1/2"/>
</dbReference>
<dbReference type="Gene3D" id="3.30.740.10">
    <property type="entry name" value="Protein Inhibitor Of Neuronal Nitric Oxide Synthase"/>
    <property type="match status" value="1"/>
</dbReference>